<proteinExistence type="predicted"/>
<feature type="region of interest" description="Disordered" evidence="1">
    <location>
        <begin position="1"/>
        <end position="22"/>
    </location>
</feature>
<dbReference type="Proteomes" id="UP001278766">
    <property type="component" value="Unassembled WGS sequence"/>
</dbReference>
<protein>
    <submittedName>
        <fullName evidence="2">Uncharacterized protein</fullName>
    </submittedName>
</protein>
<feature type="region of interest" description="Disordered" evidence="1">
    <location>
        <begin position="143"/>
        <end position="168"/>
    </location>
</feature>
<reference evidence="2" key="1">
    <citation type="journal article" date="2023" name="Mol. Phylogenet. Evol.">
        <title>Genome-scale phylogeny and comparative genomics of the fungal order Sordariales.</title>
        <authorList>
            <person name="Hensen N."/>
            <person name="Bonometti L."/>
            <person name="Westerberg I."/>
            <person name="Brannstrom I.O."/>
            <person name="Guillou S."/>
            <person name="Cros-Aarteil S."/>
            <person name="Calhoun S."/>
            <person name="Haridas S."/>
            <person name="Kuo A."/>
            <person name="Mondo S."/>
            <person name="Pangilinan J."/>
            <person name="Riley R."/>
            <person name="LaButti K."/>
            <person name="Andreopoulos B."/>
            <person name="Lipzen A."/>
            <person name="Chen C."/>
            <person name="Yan M."/>
            <person name="Daum C."/>
            <person name="Ng V."/>
            <person name="Clum A."/>
            <person name="Steindorff A."/>
            <person name="Ohm R.A."/>
            <person name="Martin F."/>
            <person name="Silar P."/>
            <person name="Natvig D.O."/>
            <person name="Lalanne C."/>
            <person name="Gautier V."/>
            <person name="Ament-Velasquez S.L."/>
            <person name="Kruys A."/>
            <person name="Hutchinson M.I."/>
            <person name="Powell A.J."/>
            <person name="Barry K."/>
            <person name="Miller A.N."/>
            <person name="Grigoriev I.V."/>
            <person name="Debuchy R."/>
            <person name="Gladieux P."/>
            <person name="Hiltunen Thoren M."/>
            <person name="Johannesson H."/>
        </authorList>
    </citation>
    <scope>NUCLEOTIDE SEQUENCE</scope>
    <source>
        <strain evidence="2">CBS 168.71</strain>
    </source>
</reference>
<evidence type="ECO:0000256" key="1">
    <source>
        <dbReference type="SAM" id="MobiDB-lite"/>
    </source>
</evidence>
<reference evidence="2" key="2">
    <citation type="submission" date="2023-06" db="EMBL/GenBank/DDBJ databases">
        <authorList>
            <consortium name="Lawrence Berkeley National Laboratory"/>
            <person name="Haridas S."/>
            <person name="Hensen N."/>
            <person name="Bonometti L."/>
            <person name="Westerberg I."/>
            <person name="Brannstrom I.O."/>
            <person name="Guillou S."/>
            <person name="Cros-Aarteil S."/>
            <person name="Calhoun S."/>
            <person name="Kuo A."/>
            <person name="Mondo S."/>
            <person name="Pangilinan J."/>
            <person name="Riley R."/>
            <person name="Labutti K."/>
            <person name="Andreopoulos B."/>
            <person name="Lipzen A."/>
            <person name="Chen C."/>
            <person name="Yanf M."/>
            <person name="Daum C."/>
            <person name="Ng V."/>
            <person name="Clum A."/>
            <person name="Steindorff A."/>
            <person name="Ohm R."/>
            <person name="Martin F."/>
            <person name="Silar P."/>
            <person name="Natvig D."/>
            <person name="Lalanne C."/>
            <person name="Gautier V."/>
            <person name="Ament-Velasquez S.L."/>
            <person name="Kruys A."/>
            <person name="Hutchinson M.I."/>
            <person name="Powell A.J."/>
            <person name="Barry K."/>
            <person name="Miller A.N."/>
            <person name="Grigoriev I.V."/>
            <person name="Debuchy R."/>
            <person name="Gladieux P."/>
            <person name="Thoren M.H."/>
            <person name="Johannesson H."/>
        </authorList>
    </citation>
    <scope>NUCLEOTIDE SEQUENCE</scope>
    <source>
        <strain evidence="2">CBS 168.71</strain>
    </source>
</reference>
<organism evidence="2 3">
    <name type="scientific">Chaetomium fimeti</name>
    <dbReference type="NCBI Taxonomy" id="1854472"/>
    <lineage>
        <taxon>Eukaryota</taxon>
        <taxon>Fungi</taxon>
        <taxon>Dikarya</taxon>
        <taxon>Ascomycota</taxon>
        <taxon>Pezizomycotina</taxon>
        <taxon>Sordariomycetes</taxon>
        <taxon>Sordariomycetidae</taxon>
        <taxon>Sordariales</taxon>
        <taxon>Chaetomiaceae</taxon>
        <taxon>Chaetomium</taxon>
    </lineage>
</organism>
<accession>A0AAE0LUX0</accession>
<dbReference type="GeneID" id="87845653"/>
<evidence type="ECO:0000313" key="2">
    <source>
        <dbReference type="EMBL" id="KAK3298427.1"/>
    </source>
</evidence>
<sequence>MQISRPSSRKHQQPALHAAPKQESLPATMSHLLTSKAYAATPSSYAGPELEYVVQFLLESLALKTEVTSQVNEVYGSLAPKMSFEGKVGEGEGEGEPFYIYLMTRVRGVTHLDFILARNVHVGDTWYSGSLAAHRPRRPRYGHFGGRRGGLLESEHRNQRSGGYRGPSCCFVGAGQEPHGPPPTW</sequence>
<dbReference type="AlphaFoldDB" id="A0AAE0LUX0"/>
<gene>
    <name evidence="2" type="ORF">B0H64DRAFT_74750</name>
</gene>
<name>A0AAE0LUX0_9PEZI</name>
<comment type="caution">
    <text evidence="2">The sequence shown here is derived from an EMBL/GenBank/DDBJ whole genome shotgun (WGS) entry which is preliminary data.</text>
</comment>
<dbReference type="RefSeq" id="XP_062661941.1">
    <property type="nucleotide sequence ID" value="XM_062808705.1"/>
</dbReference>
<dbReference type="EMBL" id="JAUEPN010000002">
    <property type="protein sequence ID" value="KAK3298427.1"/>
    <property type="molecule type" value="Genomic_DNA"/>
</dbReference>
<keyword evidence="3" id="KW-1185">Reference proteome</keyword>
<evidence type="ECO:0000313" key="3">
    <source>
        <dbReference type="Proteomes" id="UP001278766"/>
    </source>
</evidence>